<dbReference type="PANTHER" id="PTHR43434">
    <property type="entry name" value="PHOSPHOGLYCOLATE PHOSPHATASE"/>
    <property type="match status" value="1"/>
</dbReference>
<dbReference type="AlphaFoldDB" id="A0A2V1JPU1"/>
<dbReference type="Proteomes" id="UP000245288">
    <property type="component" value="Unassembled WGS sequence"/>
</dbReference>
<dbReference type="EMBL" id="JRFU01000076">
    <property type="protein sequence ID" value="PWE86912.1"/>
    <property type="molecule type" value="Genomic_DNA"/>
</dbReference>
<comment type="caution">
    <text evidence="1">The sequence shown here is derived from an EMBL/GenBank/DDBJ whole genome shotgun (WGS) entry which is preliminary data.</text>
</comment>
<dbReference type="GO" id="GO:0004713">
    <property type="term" value="F:protein tyrosine kinase activity"/>
    <property type="evidence" value="ECO:0007669"/>
    <property type="project" value="TreeGrafter"/>
</dbReference>
<dbReference type="InterPro" id="IPR023198">
    <property type="entry name" value="PGP-like_dom2"/>
</dbReference>
<keyword evidence="2" id="KW-1185">Reference proteome</keyword>
<dbReference type="PANTHER" id="PTHR43434:SF20">
    <property type="entry name" value="5'-NUCLEOTIDASE"/>
    <property type="match status" value="1"/>
</dbReference>
<dbReference type="InterPro" id="IPR023214">
    <property type="entry name" value="HAD_sf"/>
</dbReference>
<protein>
    <recommendedName>
        <fullName evidence="3">5'-nucleotidase</fullName>
    </recommendedName>
</protein>
<dbReference type="RefSeq" id="WP_109215427.1">
    <property type="nucleotide sequence ID" value="NZ_CABMEW010000008.1"/>
</dbReference>
<dbReference type="InterPro" id="IPR050155">
    <property type="entry name" value="HAD-like_hydrolase_sf"/>
</dbReference>
<reference evidence="1 2" key="1">
    <citation type="submission" date="2014-09" db="EMBL/GenBank/DDBJ databases">
        <title>Butyrate-producing bacteria isolated from human gut.</title>
        <authorList>
            <person name="Zhang Q."/>
            <person name="Zhao L."/>
        </authorList>
    </citation>
    <scope>NUCLEOTIDE SEQUENCE [LARGE SCALE GENOMIC DNA]</scope>
    <source>
        <strain evidence="1 2">21</strain>
    </source>
</reference>
<dbReference type="Pfam" id="PF13419">
    <property type="entry name" value="HAD_2"/>
    <property type="match status" value="1"/>
</dbReference>
<sequence length="220" mass="25225">MKKYKFIFWDMDGTMANTYEGVKKCLEYALEPYGIHLEGEQEIRKFIGPPFRLSFRKYLGFEENQIEEAIARYRERYIPTGVYECELFEGIRETIQAFQEAGYIQVITSSKPEAQCRQILEKFNLISELDEVVGASHDGKIDTKMQVLREAFRRMEQQYADFSKEKTVLLGDTHYDADGAKEAGIDCIGVSYGFGTAEELLSAGAVAVYDDQKILREALL</sequence>
<dbReference type="InterPro" id="IPR041492">
    <property type="entry name" value="HAD_2"/>
</dbReference>
<dbReference type="Gene3D" id="3.40.50.1000">
    <property type="entry name" value="HAD superfamily/HAD-like"/>
    <property type="match status" value="1"/>
</dbReference>
<dbReference type="InterPro" id="IPR036412">
    <property type="entry name" value="HAD-like_sf"/>
</dbReference>
<organism evidence="1 2">
    <name type="scientific">Eubacterium ramulus</name>
    <dbReference type="NCBI Taxonomy" id="39490"/>
    <lineage>
        <taxon>Bacteria</taxon>
        <taxon>Bacillati</taxon>
        <taxon>Bacillota</taxon>
        <taxon>Clostridia</taxon>
        <taxon>Eubacteriales</taxon>
        <taxon>Eubacteriaceae</taxon>
        <taxon>Eubacterium</taxon>
    </lineage>
</organism>
<evidence type="ECO:0008006" key="3">
    <source>
        <dbReference type="Google" id="ProtNLM"/>
    </source>
</evidence>
<evidence type="ECO:0000313" key="2">
    <source>
        <dbReference type="Proteomes" id="UP000245288"/>
    </source>
</evidence>
<evidence type="ECO:0000313" key="1">
    <source>
        <dbReference type="EMBL" id="PWE86912.1"/>
    </source>
</evidence>
<name>A0A2V1JPU1_EUBRA</name>
<accession>A0A2V1JPU1</accession>
<proteinExistence type="predicted"/>
<dbReference type="Gene3D" id="1.10.150.240">
    <property type="entry name" value="Putative phosphatase, domain 2"/>
    <property type="match status" value="1"/>
</dbReference>
<dbReference type="OrthoDB" id="9792518at2"/>
<dbReference type="SUPFAM" id="SSF56784">
    <property type="entry name" value="HAD-like"/>
    <property type="match status" value="1"/>
</dbReference>
<dbReference type="GO" id="GO:0005829">
    <property type="term" value="C:cytosol"/>
    <property type="evidence" value="ECO:0007669"/>
    <property type="project" value="TreeGrafter"/>
</dbReference>
<gene>
    <name evidence="1" type="ORF">LG34_07130</name>
</gene>